<dbReference type="Gene3D" id="3.30.1490.20">
    <property type="entry name" value="ATP-grasp fold, A domain"/>
    <property type="match status" value="1"/>
</dbReference>
<name>A0A090ZQR3_PAEMA</name>
<dbReference type="HAMAP" id="MF_00047">
    <property type="entry name" value="Dala_Dala_lig"/>
    <property type="match status" value="1"/>
</dbReference>
<feature type="binding site" evidence="25">
    <location>
        <position position="313"/>
    </location>
    <ligand>
        <name>Mg(2+)</name>
        <dbReference type="ChEBI" id="CHEBI:18420"/>
        <label>1</label>
    </ligand>
</feature>
<dbReference type="GO" id="GO:0046872">
    <property type="term" value="F:metal ion binding"/>
    <property type="evidence" value="ECO:0007669"/>
    <property type="project" value="UniProtKB-KW"/>
</dbReference>
<evidence type="ECO:0000256" key="12">
    <source>
        <dbReference type="ARBA" id="ARBA00022842"/>
    </source>
</evidence>
<feature type="binding site" evidence="24">
    <location>
        <begin position="219"/>
        <end position="226"/>
    </location>
    <ligand>
        <name>ATP</name>
        <dbReference type="ChEBI" id="CHEBI:30616"/>
    </ligand>
</feature>
<dbReference type="GO" id="GO:0005524">
    <property type="term" value="F:ATP binding"/>
    <property type="evidence" value="ECO:0007669"/>
    <property type="project" value="UniProtKB-UniRule"/>
</dbReference>
<evidence type="ECO:0000256" key="26">
    <source>
        <dbReference type="PROSITE-ProRule" id="PRU00409"/>
    </source>
</evidence>
<evidence type="ECO:0000256" key="15">
    <source>
        <dbReference type="ARBA" id="ARBA00023211"/>
    </source>
</evidence>
<dbReference type="GO" id="GO:0009252">
    <property type="term" value="P:peptidoglycan biosynthetic process"/>
    <property type="evidence" value="ECO:0007669"/>
    <property type="project" value="UniProtKB-UniRule"/>
</dbReference>
<evidence type="ECO:0000256" key="24">
    <source>
        <dbReference type="PIRSR" id="PIRSR039102-2"/>
    </source>
</evidence>
<comment type="pathway">
    <text evidence="4 22">Cell wall biogenesis; peptidoglycan biosynthesis.</text>
</comment>
<evidence type="ECO:0000256" key="3">
    <source>
        <dbReference type="ARBA" id="ARBA00004496"/>
    </source>
</evidence>
<dbReference type="STRING" id="44252.DJ90_4159"/>
<organism evidence="28 29">
    <name type="scientific">Paenibacillus macerans</name>
    <name type="common">Bacillus macerans</name>
    <dbReference type="NCBI Taxonomy" id="44252"/>
    <lineage>
        <taxon>Bacteria</taxon>
        <taxon>Bacillati</taxon>
        <taxon>Bacillota</taxon>
        <taxon>Bacilli</taxon>
        <taxon>Bacillales</taxon>
        <taxon>Paenibacillaceae</taxon>
        <taxon>Paenibacillus</taxon>
    </lineage>
</organism>
<comment type="cofactor">
    <cofactor evidence="1">
        <name>Mn(2+)</name>
        <dbReference type="ChEBI" id="CHEBI:29035"/>
    </cofactor>
</comment>
<gene>
    <name evidence="22" type="primary">ddl</name>
    <name evidence="28" type="ORF">DJ90_4159</name>
</gene>
<feature type="binding site" evidence="24">
    <location>
        <begin position="181"/>
        <end position="183"/>
    </location>
    <ligand>
        <name>ATP</name>
        <dbReference type="ChEBI" id="CHEBI:30616"/>
    </ligand>
</feature>
<feature type="domain" description="ATP-grasp" evidence="27">
    <location>
        <begin position="140"/>
        <end position="346"/>
    </location>
</feature>
<dbReference type="UniPathway" id="UPA00219"/>
<dbReference type="PATRIC" id="fig|44252.3.peg.4139"/>
<dbReference type="Pfam" id="PF07478">
    <property type="entry name" value="Dala_Dala_lig_C"/>
    <property type="match status" value="1"/>
</dbReference>
<dbReference type="Gene3D" id="3.30.470.20">
    <property type="entry name" value="ATP-grasp fold, B domain"/>
    <property type="match status" value="1"/>
</dbReference>
<dbReference type="PROSITE" id="PS00843">
    <property type="entry name" value="DALA_DALA_LIGASE_1"/>
    <property type="match status" value="1"/>
</dbReference>
<dbReference type="InterPro" id="IPR013815">
    <property type="entry name" value="ATP_grasp_subdomain_1"/>
</dbReference>
<feature type="active site" evidence="23">
    <location>
        <position position="324"/>
    </location>
</feature>
<dbReference type="InterPro" id="IPR000291">
    <property type="entry name" value="D-Ala_lig_Van_CS"/>
</dbReference>
<dbReference type="EC" id="6.3.2.4" evidence="6 22"/>
<keyword evidence="15 25" id="KW-0464">Manganese</keyword>
<keyword evidence="29" id="KW-1185">Reference proteome</keyword>
<evidence type="ECO:0000313" key="28">
    <source>
        <dbReference type="EMBL" id="KFN06481.1"/>
    </source>
</evidence>
<evidence type="ECO:0000256" key="14">
    <source>
        <dbReference type="ARBA" id="ARBA00022984"/>
    </source>
</evidence>
<comment type="pathway">
    <text evidence="18">Glycan biosynthesis.</text>
</comment>
<evidence type="ECO:0000256" key="25">
    <source>
        <dbReference type="PIRSR" id="PIRSR039102-3"/>
    </source>
</evidence>
<dbReference type="NCBIfam" id="NF002526">
    <property type="entry name" value="PRK01966.1-2"/>
    <property type="match status" value="1"/>
</dbReference>
<comment type="function">
    <text evidence="2 22">Cell wall formation.</text>
</comment>
<evidence type="ECO:0000256" key="4">
    <source>
        <dbReference type="ARBA" id="ARBA00004752"/>
    </source>
</evidence>
<evidence type="ECO:0000256" key="11">
    <source>
        <dbReference type="ARBA" id="ARBA00022840"/>
    </source>
</evidence>
<dbReference type="PIRSF" id="PIRSF039102">
    <property type="entry name" value="Ddl/VanB"/>
    <property type="match status" value="1"/>
</dbReference>
<evidence type="ECO:0000256" key="18">
    <source>
        <dbReference type="ARBA" id="ARBA00060592"/>
    </source>
</evidence>
<dbReference type="InterPro" id="IPR005905">
    <property type="entry name" value="D_ala_D_ala"/>
</dbReference>
<dbReference type="GO" id="GO:0008360">
    <property type="term" value="P:regulation of cell shape"/>
    <property type="evidence" value="ECO:0007669"/>
    <property type="project" value="UniProtKB-KW"/>
</dbReference>
<evidence type="ECO:0000256" key="5">
    <source>
        <dbReference type="ARBA" id="ARBA00010871"/>
    </source>
</evidence>
<dbReference type="HOGENOM" id="CLU_039268_0_0_9"/>
<evidence type="ECO:0000256" key="7">
    <source>
        <dbReference type="ARBA" id="ARBA00022490"/>
    </source>
</evidence>
<evidence type="ECO:0000256" key="6">
    <source>
        <dbReference type="ARBA" id="ARBA00012216"/>
    </source>
</evidence>
<dbReference type="SUPFAM" id="SSF56059">
    <property type="entry name" value="Glutathione synthetase ATP-binding domain-like"/>
    <property type="match status" value="1"/>
</dbReference>
<evidence type="ECO:0000256" key="10">
    <source>
        <dbReference type="ARBA" id="ARBA00022741"/>
    </source>
</evidence>
<dbReference type="Gene3D" id="3.40.50.20">
    <property type="match status" value="1"/>
</dbReference>
<dbReference type="SUPFAM" id="SSF52440">
    <property type="entry name" value="PreATP-grasp domain"/>
    <property type="match status" value="1"/>
</dbReference>
<reference evidence="28 29" key="1">
    <citation type="submission" date="2014-04" db="EMBL/GenBank/DDBJ databases">
        <authorList>
            <person name="Bishop-Lilly K.A."/>
            <person name="Broomall S.M."/>
            <person name="Chain P.S."/>
            <person name="Chertkov O."/>
            <person name="Coyne S.R."/>
            <person name="Daligault H.E."/>
            <person name="Davenport K.W."/>
            <person name="Erkkila T."/>
            <person name="Frey K.G."/>
            <person name="Gibbons H.S."/>
            <person name="Gu W."/>
            <person name="Jaissle J."/>
            <person name="Johnson S.L."/>
            <person name="Koroleva G.I."/>
            <person name="Ladner J.T."/>
            <person name="Lo C.-C."/>
            <person name="Minogue T.D."/>
            <person name="Munk C."/>
            <person name="Palacios G.F."/>
            <person name="Redden C.L."/>
            <person name="Rosenzweig C.N."/>
            <person name="Scholz M.B."/>
            <person name="Teshima H."/>
            <person name="Xu Y."/>
        </authorList>
    </citation>
    <scope>NUCLEOTIDE SEQUENCE [LARGE SCALE GENOMIC DNA]</scope>
    <source>
        <strain evidence="28 29">8244</strain>
    </source>
</reference>
<keyword evidence="11 26" id="KW-0067">ATP-binding</keyword>
<feature type="active site" evidence="23">
    <location>
        <position position="189"/>
    </location>
</feature>
<dbReference type="GO" id="GO:0008716">
    <property type="term" value="F:D-alanine-D-alanine ligase activity"/>
    <property type="evidence" value="ECO:0007669"/>
    <property type="project" value="UniProtKB-UniRule"/>
</dbReference>
<dbReference type="Pfam" id="PF01820">
    <property type="entry name" value="Dala_Dala_lig_N"/>
    <property type="match status" value="1"/>
</dbReference>
<dbReference type="InterPro" id="IPR016185">
    <property type="entry name" value="PreATP-grasp_dom_sf"/>
</dbReference>
<evidence type="ECO:0000256" key="9">
    <source>
        <dbReference type="ARBA" id="ARBA00022723"/>
    </source>
</evidence>
<feature type="binding site" evidence="25">
    <location>
        <position position="313"/>
    </location>
    <ligand>
        <name>Mg(2+)</name>
        <dbReference type="ChEBI" id="CHEBI:18420"/>
        <label>2</label>
    </ligand>
</feature>
<comment type="similarity">
    <text evidence="5 22">Belongs to the D-alanine--D-alanine ligase family.</text>
</comment>
<comment type="catalytic activity">
    <reaction evidence="17 22">
        <text>2 D-alanine + ATP = D-alanyl-D-alanine + ADP + phosphate + H(+)</text>
        <dbReference type="Rhea" id="RHEA:11224"/>
        <dbReference type="ChEBI" id="CHEBI:15378"/>
        <dbReference type="ChEBI" id="CHEBI:30616"/>
        <dbReference type="ChEBI" id="CHEBI:43474"/>
        <dbReference type="ChEBI" id="CHEBI:57416"/>
        <dbReference type="ChEBI" id="CHEBI:57822"/>
        <dbReference type="ChEBI" id="CHEBI:456216"/>
        <dbReference type="EC" id="6.3.2.4"/>
    </reaction>
</comment>
<keyword evidence="16 22" id="KW-0961">Cell wall biogenesis/degradation</keyword>
<evidence type="ECO:0000313" key="29">
    <source>
        <dbReference type="Proteomes" id="UP000029278"/>
    </source>
</evidence>
<dbReference type="GO" id="GO:0005829">
    <property type="term" value="C:cytosol"/>
    <property type="evidence" value="ECO:0007669"/>
    <property type="project" value="TreeGrafter"/>
</dbReference>
<feature type="binding site" evidence="24">
    <location>
        <position position="136"/>
    </location>
    <ligand>
        <name>ATP</name>
        <dbReference type="ChEBI" id="CHEBI:30616"/>
    </ligand>
</feature>
<proteinExistence type="inferred from homology"/>
<keyword evidence="10 24" id="KW-0547">Nucleotide-binding</keyword>
<feature type="binding site" evidence="25">
    <location>
        <position position="315"/>
    </location>
    <ligand>
        <name>Mg(2+)</name>
        <dbReference type="ChEBI" id="CHEBI:18420"/>
        <label>2</label>
    </ligand>
</feature>
<feature type="binding site" evidence="25">
    <location>
        <position position="299"/>
    </location>
    <ligand>
        <name>Mg(2+)</name>
        <dbReference type="ChEBI" id="CHEBI:18420"/>
        <label>1</label>
    </ligand>
</feature>
<evidence type="ECO:0000256" key="23">
    <source>
        <dbReference type="PIRSR" id="PIRSR039102-1"/>
    </source>
</evidence>
<dbReference type="InterPro" id="IPR011095">
    <property type="entry name" value="Dala_Dala_lig_C"/>
</dbReference>
<dbReference type="NCBIfam" id="NF002528">
    <property type="entry name" value="PRK01966.1-4"/>
    <property type="match status" value="1"/>
</dbReference>
<evidence type="ECO:0000256" key="8">
    <source>
        <dbReference type="ARBA" id="ARBA00022598"/>
    </source>
</evidence>
<comment type="caution">
    <text evidence="28">The sequence shown here is derived from an EMBL/GenBank/DDBJ whole genome shotgun (WGS) entry which is preliminary data.</text>
</comment>
<keyword evidence="7 22" id="KW-0963">Cytoplasm</keyword>
<keyword evidence="13 22" id="KW-0133">Cell shape</keyword>
<evidence type="ECO:0000256" key="17">
    <source>
        <dbReference type="ARBA" id="ARBA00047614"/>
    </source>
</evidence>
<evidence type="ECO:0000256" key="13">
    <source>
        <dbReference type="ARBA" id="ARBA00022960"/>
    </source>
</evidence>
<dbReference type="OrthoDB" id="9813261at2"/>
<feature type="binding site" evidence="24">
    <location>
        <begin position="189"/>
        <end position="190"/>
    </location>
    <ligand>
        <name>ATP</name>
        <dbReference type="ChEBI" id="CHEBI:30616"/>
    </ligand>
</feature>
<evidence type="ECO:0000256" key="19">
    <source>
        <dbReference type="ARBA" id="ARBA00068427"/>
    </source>
</evidence>
<dbReference type="InterPro" id="IPR011761">
    <property type="entry name" value="ATP-grasp"/>
</dbReference>
<keyword evidence="14 22" id="KW-0573">Peptidoglycan synthesis</keyword>
<protein>
    <recommendedName>
        <fullName evidence="19 22">D-alanine--D-alanine ligase</fullName>
        <ecNumber evidence="6 22">6.3.2.4</ecNumber>
    </recommendedName>
    <alternativeName>
        <fullName evidence="21 22">D-Ala-D-Ala ligase</fullName>
    </alternativeName>
    <alternativeName>
        <fullName evidence="20 22">D-alanylalanine synthetase</fullName>
    </alternativeName>
</protein>
<keyword evidence="12 25" id="KW-0460">Magnesium</keyword>
<dbReference type="GeneID" id="77009552"/>
<dbReference type="Proteomes" id="UP000029278">
    <property type="component" value="Unassembled WGS sequence"/>
</dbReference>
<dbReference type="GO" id="GO:0071555">
    <property type="term" value="P:cell wall organization"/>
    <property type="evidence" value="ECO:0007669"/>
    <property type="project" value="UniProtKB-KW"/>
</dbReference>
<dbReference type="InterPro" id="IPR011127">
    <property type="entry name" value="Dala_Dala_lig_N"/>
</dbReference>
<dbReference type="PROSITE" id="PS00844">
    <property type="entry name" value="DALA_DALA_LIGASE_2"/>
    <property type="match status" value="1"/>
</dbReference>
<dbReference type="FunFam" id="3.30.1490.20:FF:000007">
    <property type="entry name" value="D-alanine--D-alanine ligase"/>
    <property type="match status" value="1"/>
</dbReference>
<dbReference type="AlphaFoldDB" id="A0A090ZQR3"/>
<comment type="cofactor">
    <cofactor evidence="25">
        <name>Mg(2+)</name>
        <dbReference type="ChEBI" id="CHEBI:18420"/>
    </cofactor>
    <cofactor evidence="25">
        <name>Mn(2+)</name>
        <dbReference type="ChEBI" id="CHEBI:29035"/>
    </cofactor>
    <text evidence="25">Binds 2 magnesium or manganese ions per subunit.</text>
</comment>
<evidence type="ECO:0000256" key="2">
    <source>
        <dbReference type="ARBA" id="ARBA00003921"/>
    </source>
</evidence>
<dbReference type="RefSeq" id="WP_036626167.1">
    <property type="nucleotide sequence ID" value="NZ_BGML01000012.1"/>
</dbReference>
<sequence length="365" mass="39803">MGQDKLTVGLIYGGKSGEHEVSLQTAFAVSQAFNYDKYELLPFYIDKQGKWSVGGKLSAPFSALEELKLESGAGDTAAAMSLLFGKLSTGESAIDVAFPLLHGTNGEDGTIQGLFEMADLPYVGAGVLASAAGMDKVIMKKLFAEAGLAQCKYCYFTASEWERASHTLVQGIEDKLGYPCFVKPANLGSSVGISKARTRDELMNSIAIALRYDVKVIVEEFVDAREVEVGVLGNDEPLPSVPGEIVSSGEYYDYQAKYLDGKSQMLIPAPLDPELAERIRDLAVKAFKAISGSGLCRADFFVRKADQAIWINEVNTMPGFTPFSMYPLLWRETGVSYETLLDRLIGLALERYEARQNLEFESGVL</sequence>
<feature type="binding site" evidence="24">
    <location>
        <begin position="312"/>
        <end position="313"/>
    </location>
    <ligand>
        <name>ATP</name>
        <dbReference type="ChEBI" id="CHEBI:30616"/>
    </ligand>
</feature>
<dbReference type="NCBIfam" id="TIGR01205">
    <property type="entry name" value="D_ala_D_alaTIGR"/>
    <property type="match status" value="1"/>
</dbReference>
<dbReference type="PANTHER" id="PTHR23132:SF25">
    <property type="entry name" value="D-ALANINE--D-ALANINE LIGASE A"/>
    <property type="match status" value="1"/>
</dbReference>
<evidence type="ECO:0000256" key="20">
    <source>
        <dbReference type="ARBA" id="ARBA00076288"/>
    </source>
</evidence>
<evidence type="ECO:0000256" key="1">
    <source>
        <dbReference type="ARBA" id="ARBA00001936"/>
    </source>
</evidence>
<dbReference type="PROSITE" id="PS50975">
    <property type="entry name" value="ATP_GRASP"/>
    <property type="match status" value="1"/>
</dbReference>
<evidence type="ECO:0000256" key="22">
    <source>
        <dbReference type="HAMAP-Rule" id="MF_00047"/>
    </source>
</evidence>
<keyword evidence="9 25" id="KW-0479">Metal-binding</keyword>
<dbReference type="PANTHER" id="PTHR23132">
    <property type="entry name" value="D-ALANINE--D-ALANINE LIGASE"/>
    <property type="match status" value="1"/>
</dbReference>
<feature type="active site" evidence="23">
    <location>
        <position position="18"/>
    </location>
</feature>
<accession>A0A090ZQR3</accession>
<keyword evidence="8 22" id="KW-0436">Ligase</keyword>
<dbReference type="EMBL" id="JMQA01000037">
    <property type="protein sequence ID" value="KFN06481.1"/>
    <property type="molecule type" value="Genomic_DNA"/>
</dbReference>
<evidence type="ECO:0000256" key="21">
    <source>
        <dbReference type="ARBA" id="ARBA00077154"/>
    </source>
</evidence>
<dbReference type="FunFam" id="3.30.470.20:FF:000008">
    <property type="entry name" value="D-alanine--D-alanine ligase"/>
    <property type="match status" value="1"/>
</dbReference>
<evidence type="ECO:0000259" key="27">
    <source>
        <dbReference type="PROSITE" id="PS50975"/>
    </source>
</evidence>
<comment type="subcellular location">
    <subcellularLocation>
        <location evidence="3 22">Cytoplasm</location>
    </subcellularLocation>
</comment>
<evidence type="ECO:0000256" key="16">
    <source>
        <dbReference type="ARBA" id="ARBA00023316"/>
    </source>
</evidence>